<reference evidence="3 4" key="1">
    <citation type="submission" date="2015-01" db="EMBL/GenBank/DDBJ databases">
        <title>The Genome Sequence of Fonsecaea multimorphosa CBS 102226.</title>
        <authorList>
            <consortium name="The Broad Institute Genomics Platform"/>
            <person name="Cuomo C."/>
            <person name="de Hoog S."/>
            <person name="Gorbushina A."/>
            <person name="Stielow B."/>
            <person name="Teixiera M."/>
            <person name="Abouelleil A."/>
            <person name="Chapman S.B."/>
            <person name="Priest M."/>
            <person name="Young S.K."/>
            <person name="Wortman J."/>
            <person name="Nusbaum C."/>
            <person name="Birren B."/>
        </authorList>
    </citation>
    <scope>NUCLEOTIDE SEQUENCE [LARGE SCALE GENOMIC DNA]</scope>
    <source>
        <strain evidence="3 4">CBS 102226</strain>
    </source>
</reference>
<proteinExistence type="predicted"/>
<feature type="compositionally biased region" description="Polar residues" evidence="2">
    <location>
        <begin position="616"/>
        <end position="627"/>
    </location>
</feature>
<feature type="region of interest" description="Disordered" evidence="2">
    <location>
        <begin position="615"/>
        <end position="635"/>
    </location>
</feature>
<dbReference type="Pfam" id="PF13738">
    <property type="entry name" value="Pyr_redox_3"/>
    <property type="match status" value="1"/>
</dbReference>
<name>A0A0D2HH69_9EURO</name>
<dbReference type="Proteomes" id="UP000053411">
    <property type="component" value="Unassembled WGS sequence"/>
</dbReference>
<keyword evidence="1" id="KW-0560">Oxidoreductase</keyword>
<sequence>MSDTDSASIYPLPDLPVSLPSIPIPEFIDVDALSNYFNSSFEVLGEAHFLRDAVWRDTLVMTGTMRTFYSAQSIAAAWKDTAATHKPTNFQVTGKPRVHRAGDAHWVNIQFKFETQGLPAIYADGLLSVVPDKDGIWKIWVMRTIITDLVGQPKVDKLEPTYNLNGEKLSNGTNGHSEQPTDYTTNGTTSSGTLTNGESKHGVDFEAVVIGGGQAGLSVGGRLKALGVKYVVLDKYEEVGDSWAKRYDSTRLHTVREFAHLPFERTFPATYQEWLVKDDLAKGHREWVKKFDINIWQSTTVLSGTWIAEKAIWELKLLRHGEEKTITCSYVTLAVGANSRFPIAPTYENREAFKGLVLHSSEYTNSKGWAGKHGIVVGSGNTAHDVADDMERAGLASVTMVQRNPTFVIPVDLYRETHDLLYNERIPTEFADMMFFTGPSVLTPLLAGKMLHAKIRANPDRFDALEKAGFLLDRYADMGKIIFVKQGGHYMDVGTSGKIAQGLIKMQTDSLPVRWVEDGLVCADGHHLKADVVLFATGFVGNMRLLVAELLGTDTAAQVQDFWGLDAEGELRGAFKPSGHPAFWYTGGAIGQARYMSRHIALQIKAKVLGTPLPMYTQTPPRNNSPQYKKLPLVS</sequence>
<dbReference type="AlphaFoldDB" id="A0A0D2HH69"/>
<dbReference type="GeneID" id="27708564"/>
<dbReference type="SUPFAM" id="SSF51905">
    <property type="entry name" value="FAD/NAD(P)-binding domain"/>
    <property type="match status" value="1"/>
</dbReference>
<protein>
    <recommendedName>
        <fullName evidence="5">FAD/NAD(P)-binding domain-containing protein</fullName>
    </recommendedName>
</protein>
<feature type="compositionally biased region" description="Low complexity" evidence="2">
    <location>
        <begin position="184"/>
        <end position="197"/>
    </location>
</feature>
<evidence type="ECO:0000313" key="4">
    <source>
        <dbReference type="Proteomes" id="UP000053411"/>
    </source>
</evidence>
<dbReference type="InterPro" id="IPR036188">
    <property type="entry name" value="FAD/NAD-bd_sf"/>
</dbReference>
<organism evidence="3 4">
    <name type="scientific">Fonsecaea multimorphosa CBS 102226</name>
    <dbReference type="NCBI Taxonomy" id="1442371"/>
    <lineage>
        <taxon>Eukaryota</taxon>
        <taxon>Fungi</taxon>
        <taxon>Dikarya</taxon>
        <taxon>Ascomycota</taxon>
        <taxon>Pezizomycotina</taxon>
        <taxon>Eurotiomycetes</taxon>
        <taxon>Chaetothyriomycetidae</taxon>
        <taxon>Chaetothyriales</taxon>
        <taxon>Herpotrichiellaceae</taxon>
        <taxon>Fonsecaea</taxon>
    </lineage>
</organism>
<dbReference type="InterPro" id="IPR050982">
    <property type="entry name" value="Auxin_biosynth/cation_transpt"/>
</dbReference>
<gene>
    <name evidence="3" type="ORF">Z520_02818</name>
</gene>
<feature type="compositionally biased region" description="Polar residues" evidence="2">
    <location>
        <begin position="166"/>
        <end position="183"/>
    </location>
</feature>
<evidence type="ECO:0000256" key="2">
    <source>
        <dbReference type="SAM" id="MobiDB-lite"/>
    </source>
</evidence>
<dbReference type="RefSeq" id="XP_016635388.1">
    <property type="nucleotide sequence ID" value="XM_016773331.1"/>
</dbReference>
<dbReference type="VEuPathDB" id="FungiDB:Z520_02818"/>
<dbReference type="GO" id="GO:0050660">
    <property type="term" value="F:flavin adenine dinucleotide binding"/>
    <property type="evidence" value="ECO:0007669"/>
    <property type="project" value="TreeGrafter"/>
</dbReference>
<feature type="region of interest" description="Disordered" evidence="2">
    <location>
        <begin position="166"/>
        <end position="197"/>
    </location>
</feature>
<evidence type="ECO:0008006" key="5">
    <source>
        <dbReference type="Google" id="ProtNLM"/>
    </source>
</evidence>
<dbReference type="PANTHER" id="PTHR43539:SF68">
    <property type="entry name" value="FLAVIN-BINDING MONOOXYGENASE-LIKE PROTEIN (AFU_ORTHOLOGUE AFUA_4G09220)"/>
    <property type="match status" value="1"/>
</dbReference>
<dbReference type="GO" id="GO:0004497">
    <property type="term" value="F:monooxygenase activity"/>
    <property type="evidence" value="ECO:0007669"/>
    <property type="project" value="TreeGrafter"/>
</dbReference>
<dbReference type="EMBL" id="KN848065">
    <property type="protein sequence ID" value="KIY01266.1"/>
    <property type="molecule type" value="Genomic_DNA"/>
</dbReference>
<dbReference type="OrthoDB" id="74360at2759"/>
<dbReference type="PANTHER" id="PTHR43539">
    <property type="entry name" value="FLAVIN-BINDING MONOOXYGENASE-LIKE PROTEIN (AFU_ORTHOLOGUE AFUA_4G09220)"/>
    <property type="match status" value="1"/>
</dbReference>
<accession>A0A0D2HH69</accession>
<evidence type="ECO:0000313" key="3">
    <source>
        <dbReference type="EMBL" id="KIY01266.1"/>
    </source>
</evidence>
<dbReference type="Gene3D" id="3.50.50.60">
    <property type="entry name" value="FAD/NAD(P)-binding domain"/>
    <property type="match status" value="1"/>
</dbReference>
<keyword evidence="4" id="KW-1185">Reference proteome</keyword>
<evidence type="ECO:0000256" key="1">
    <source>
        <dbReference type="ARBA" id="ARBA00023002"/>
    </source>
</evidence>